<protein>
    <submittedName>
        <fullName evidence="1">Uncharacterized protein</fullName>
    </submittedName>
</protein>
<evidence type="ECO:0000313" key="1">
    <source>
        <dbReference type="EMBL" id="KAJ8705637.1"/>
    </source>
</evidence>
<name>A0ACC2Q1R2_9NEOP</name>
<sequence length="391" mass="45543">MMAENATSHVDTNFKYSVDITSLMDSCRVCMAQSLNMSCIFDTERENIVEEIQFCTGVTIKQESGLPTQICEICLNNLSVAYKFKTSCLVADETFRKLVVTSVIKAEEPEVIEYEYESLIDCKDENEDDYKVVKEELLESTADKNGEKKSGSVKVKVSSPPLRGRPRKSAATIKAPRKLKKFKFKRLCCEPCGMKFDTKEESDDHKRKEHIETWVCEICGKMFVHRASHYTHVKSHQPPKYACDQCDYKTWHKYDLVKHIRIHTGLKMYQCEYCTASYYTSSNLTSHIRRLHMNEKPHDCNVCHRTFFDRTKLNRHLDSHLEIKRFECDVCHACFTRRCYWKKHLLRQHDIVTPPQRPGRQKSNLVIGEYLGEKQDTIAEYYAKEGPGLKL</sequence>
<keyword evidence="2" id="KW-1185">Reference proteome</keyword>
<gene>
    <name evidence="1" type="ORF">PYW08_012683</name>
</gene>
<comment type="caution">
    <text evidence="1">The sequence shown here is derived from an EMBL/GenBank/DDBJ whole genome shotgun (WGS) entry which is preliminary data.</text>
</comment>
<accession>A0ACC2Q1R2</accession>
<dbReference type="Proteomes" id="UP001231649">
    <property type="component" value="Chromosome 31"/>
</dbReference>
<organism evidence="1 2">
    <name type="scientific">Mythimna loreyi</name>
    <dbReference type="NCBI Taxonomy" id="667449"/>
    <lineage>
        <taxon>Eukaryota</taxon>
        <taxon>Metazoa</taxon>
        <taxon>Ecdysozoa</taxon>
        <taxon>Arthropoda</taxon>
        <taxon>Hexapoda</taxon>
        <taxon>Insecta</taxon>
        <taxon>Pterygota</taxon>
        <taxon>Neoptera</taxon>
        <taxon>Endopterygota</taxon>
        <taxon>Lepidoptera</taxon>
        <taxon>Glossata</taxon>
        <taxon>Ditrysia</taxon>
        <taxon>Noctuoidea</taxon>
        <taxon>Noctuidae</taxon>
        <taxon>Noctuinae</taxon>
        <taxon>Hadenini</taxon>
        <taxon>Mythimna</taxon>
    </lineage>
</organism>
<reference evidence="1" key="1">
    <citation type="submission" date="2023-03" db="EMBL/GenBank/DDBJ databases">
        <title>Chromosome-level genomes of two armyworms, Mythimna separata and Mythimna loreyi, provide insights into the biosynthesis and reception of sex pheromones.</title>
        <authorList>
            <person name="Zhao H."/>
        </authorList>
    </citation>
    <scope>NUCLEOTIDE SEQUENCE</scope>
    <source>
        <strain evidence="1">BeijingLab</strain>
    </source>
</reference>
<proteinExistence type="predicted"/>
<evidence type="ECO:0000313" key="2">
    <source>
        <dbReference type="Proteomes" id="UP001231649"/>
    </source>
</evidence>
<dbReference type="EMBL" id="CM056807">
    <property type="protein sequence ID" value="KAJ8705637.1"/>
    <property type="molecule type" value="Genomic_DNA"/>
</dbReference>